<dbReference type="Gene3D" id="1.25.40.10">
    <property type="entry name" value="Tetratricopeptide repeat domain"/>
    <property type="match status" value="3"/>
</dbReference>
<reference evidence="4" key="1">
    <citation type="submission" date="2022-06" db="EMBL/GenBank/DDBJ databases">
        <title>Isolation and Genomics of Futiania mangrovii gen. nov., sp. nov., a Rare and Metabolically-versatile member in the Class Alphaproteobacteria.</title>
        <authorList>
            <person name="Liu L."/>
            <person name="Huang W.-C."/>
            <person name="Pan J."/>
            <person name="Li J."/>
            <person name="Huang Y."/>
            <person name="Du H."/>
            <person name="Liu Y."/>
            <person name="Li M."/>
        </authorList>
    </citation>
    <scope>NUCLEOTIDE SEQUENCE</scope>
    <source>
        <strain evidence="4">FT118</strain>
    </source>
</reference>
<feature type="region of interest" description="Disordered" evidence="2">
    <location>
        <begin position="106"/>
        <end position="144"/>
    </location>
</feature>
<feature type="region of interest" description="Disordered" evidence="2">
    <location>
        <begin position="513"/>
        <end position="551"/>
    </location>
</feature>
<name>A0A9J6PHP1_9PROT</name>
<dbReference type="PANTHER" id="PTHR12558">
    <property type="entry name" value="CELL DIVISION CYCLE 16,23,27"/>
    <property type="match status" value="1"/>
</dbReference>
<dbReference type="InterPro" id="IPR011990">
    <property type="entry name" value="TPR-like_helical_dom_sf"/>
</dbReference>
<comment type="caution">
    <text evidence="4">The sequence shown here is derived from an EMBL/GenBank/DDBJ whole genome shotgun (WGS) entry which is preliminary data.</text>
</comment>
<sequence>MKRTDRPETPEKARESVRDSARAARALLKEALAHREAGRRLEAERTFRRAVETAPKDEWAWALYGAFLQEVAGRLDDAHAAYSRALAIDPDFDWVRDRLEALIAGDRGSEDAEGPAGQHGTRGLTDPAGAPRRPAGGDTGLDTADFATHPAAERAADARRLEQAGRHEDAREAWSEVVELEPDNVTALCDLANLCLYPLDHPDEALDAAERALELDDTCAEAHGLYGRALWRVGGDAHAALAAIERAIALDGTDCNAHAWRGQILHESLDEAQAAESAYLRALELAPDFSWVREQLALLYKSQLDRPQDAARLFRALLKEHPDDTWAAFELAELLHDPLGASAEAERLYRRVAAANPNTALPLIRLAELLMDGEGQAAEAEALLSRAIALEPRNREAVLQLAELLAASEGRASDAERLLRRHLAHTPRDADARLLLADLIGARGGRLAEAEALYREVLKREPRNAHAWRRFGRFWLDRAGDTDAAEAAFLTARSLDPDEAAEEAPAGLQRVDEPVATASGGTPPVHGGQTGRLERSASAEAPGVQRVRTQAAREPVSGTAVVRFLDRHAISLLLLGVIILVVAVNAARVLGN</sequence>
<keyword evidence="1" id="KW-0802">TPR repeat</keyword>
<dbReference type="InterPro" id="IPR003107">
    <property type="entry name" value="HAT"/>
</dbReference>
<accession>A0A9J6PHP1</accession>
<evidence type="ECO:0000313" key="4">
    <source>
        <dbReference type="EMBL" id="MCP1337323.1"/>
    </source>
</evidence>
<feature type="transmembrane region" description="Helical" evidence="3">
    <location>
        <begin position="569"/>
        <end position="590"/>
    </location>
</feature>
<dbReference type="AlphaFoldDB" id="A0A9J6PHP1"/>
<keyword evidence="3" id="KW-0472">Membrane</keyword>
<evidence type="ECO:0000256" key="3">
    <source>
        <dbReference type="SAM" id="Phobius"/>
    </source>
</evidence>
<organism evidence="4 5">
    <name type="scientific">Futiania mangrovi</name>
    <dbReference type="NCBI Taxonomy" id="2959716"/>
    <lineage>
        <taxon>Bacteria</taxon>
        <taxon>Pseudomonadati</taxon>
        <taxon>Pseudomonadota</taxon>
        <taxon>Alphaproteobacteria</taxon>
        <taxon>Futianiales</taxon>
        <taxon>Futianiaceae</taxon>
        <taxon>Futiania</taxon>
    </lineage>
</organism>
<keyword evidence="3" id="KW-0812">Transmembrane</keyword>
<gene>
    <name evidence="4" type="ORF">NJQ99_12950</name>
</gene>
<dbReference type="Pfam" id="PF14559">
    <property type="entry name" value="TPR_19"/>
    <property type="match status" value="1"/>
</dbReference>
<dbReference type="Proteomes" id="UP001055804">
    <property type="component" value="Unassembled WGS sequence"/>
</dbReference>
<dbReference type="SUPFAM" id="SSF48452">
    <property type="entry name" value="TPR-like"/>
    <property type="match status" value="3"/>
</dbReference>
<keyword evidence="3" id="KW-1133">Transmembrane helix</keyword>
<protein>
    <submittedName>
        <fullName evidence="4">Tetratricopeptide repeat protein</fullName>
    </submittedName>
</protein>
<dbReference type="RefSeq" id="WP_269333291.1">
    <property type="nucleotide sequence ID" value="NZ_JAMZFT010000003.1"/>
</dbReference>
<dbReference type="InterPro" id="IPR019734">
    <property type="entry name" value="TPR_rpt"/>
</dbReference>
<evidence type="ECO:0000313" key="5">
    <source>
        <dbReference type="Proteomes" id="UP001055804"/>
    </source>
</evidence>
<dbReference type="GO" id="GO:0006396">
    <property type="term" value="P:RNA processing"/>
    <property type="evidence" value="ECO:0007669"/>
    <property type="project" value="InterPro"/>
</dbReference>
<feature type="region of interest" description="Disordered" evidence="2">
    <location>
        <begin position="1"/>
        <end position="20"/>
    </location>
</feature>
<dbReference type="PROSITE" id="PS50005">
    <property type="entry name" value="TPR"/>
    <property type="match status" value="1"/>
</dbReference>
<dbReference type="EMBL" id="JAMZFT010000003">
    <property type="protein sequence ID" value="MCP1337323.1"/>
    <property type="molecule type" value="Genomic_DNA"/>
</dbReference>
<evidence type="ECO:0000256" key="1">
    <source>
        <dbReference type="PROSITE-ProRule" id="PRU00339"/>
    </source>
</evidence>
<proteinExistence type="predicted"/>
<evidence type="ECO:0000256" key="2">
    <source>
        <dbReference type="SAM" id="MobiDB-lite"/>
    </source>
</evidence>
<keyword evidence="5" id="KW-1185">Reference proteome</keyword>
<dbReference type="Pfam" id="PF13432">
    <property type="entry name" value="TPR_16"/>
    <property type="match status" value="5"/>
</dbReference>
<dbReference type="PANTHER" id="PTHR12558:SF13">
    <property type="entry name" value="CELL DIVISION CYCLE PROTEIN 27 HOMOLOG"/>
    <property type="match status" value="1"/>
</dbReference>
<feature type="repeat" description="TPR" evidence="1">
    <location>
        <begin position="24"/>
        <end position="57"/>
    </location>
</feature>
<dbReference type="SMART" id="SM00028">
    <property type="entry name" value="TPR"/>
    <property type="match status" value="9"/>
</dbReference>
<dbReference type="SMART" id="SM00386">
    <property type="entry name" value="HAT"/>
    <property type="match status" value="3"/>
</dbReference>